<keyword evidence="3" id="KW-1185">Reference proteome</keyword>
<proteinExistence type="predicted"/>
<accession>A0ABV9VQK5</accession>
<dbReference type="RefSeq" id="WP_380113106.1">
    <property type="nucleotide sequence ID" value="NZ_JBHSIU010000005.1"/>
</dbReference>
<organism evidence="2 3">
    <name type="scientific">Dactylosporangium cerinum</name>
    <dbReference type="NCBI Taxonomy" id="1434730"/>
    <lineage>
        <taxon>Bacteria</taxon>
        <taxon>Bacillati</taxon>
        <taxon>Actinomycetota</taxon>
        <taxon>Actinomycetes</taxon>
        <taxon>Micromonosporales</taxon>
        <taxon>Micromonosporaceae</taxon>
        <taxon>Dactylosporangium</taxon>
    </lineage>
</organism>
<evidence type="ECO:0000256" key="1">
    <source>
        <dbReference type="SAM" id="Phobius"/>
    </source>
</evidence>
<protein>
    <recommendedName>
        <fullName evidence="4">Two-component sensor histidine kinase</fullName>
    </recommendedName>
</protein>
<sequence length="89" mass="9182">MTVTMTRNTGTRVVRHPALRQYLMLLPSVAAIALGVAMLLDPLTNGTAVFVVVAQLLLLAAAARLGSVRALVAGTCLIAGLTPLVALAF</sequence>
<feature type="transmembrane region" description="Helical" evidence="1">
    <location>
        <begin position="70"/>
        <end position="88"/>
    </location>
</feature>
<keyword evidence="1" id="KW-1133">Transmembrane helix</keyword>
<dbReference type="EMBL" id="JBHSIU010000005">
    <property type="protein sequence ID" value="MFC4996881.1"/>
    <property type="molecule type" value="Genomic_DNA"/>
</dbReference>
<keyword evidence="1" id="KW-0812">Transmembrane</keyword>
<comment type="caution">
    <text evidence="2">The sequence shown here is derived from an EMBL/GenBank/DDBJ whole genome shotgun (WGS) entry which is preliminary data.</text>
</comment>
<gene>
    <name evidence="2" type="ORF">ACFPIJ_03450</name>
</gene>
<dbReference type="Proteomes" id="UP001595912">
    <property type="component" value="Unassembled WGS sequence"/>
</dbReference>
<evidence type="ECO:0000313" key="3">
    <source>
        <dbReference type="Proteomes" id="UP001595912"/>
    </source>
</evidence>
<reference evidence="3" key="1">
    <citation type="journal article" date="2019" name="Int. J. Syst. Evol. Microbiol.">
        <title>The Global Catalogue of Microorganisms (GCM) 10K type strain sequencing project: providing services to taxonomists for standard genome sequencing and annotation.</title>
        <authorList>
            <consortium name="The Broad Institute Genomics Platform"/>
            <consortium name="The Broad Institute Genome Sequencing Center for Infectious Disease"/>
            <person name="Wu L."/>
            <person name="Ma J."/>
        </authorList>
    </citation>
    <scope>NUCLEOTIDE SEQUENCE [LARGE SCALE GENOMIC DNA]</scope>
    <source>
        <strain evidence="3">CGMCC 4.7152</strain>
    </source>
</reference>
<evidence type="ECO:0000313" key="2">
    <source>
        <dbReference type="EMBL" id="MFC4996881.1"/>
    </source>
</evidence>
<evidence type="ECO:0008006" key="4">
    <source>
        <dbReference type="Google" id="ProtNLM"/>
    </source>
</evidence>
<name>A0ABV9VQK5_9ACTN</name>
<feature type="transmembrane region" description="Helical" evidence="1">
    <location>
        <begin position="21"/>
        <end position="40"/>
    </location>
</feature>
<feature type="transmembrane region" description="Helical" evidence="1">
    <location>
        <begin position="46"/>
        <end position="63"/>
    </location>
</feature>
<keyword evidence="1" id="KW-0472">Membrane</keyword>